<dbReference type="GO" id="GO:0005886">
    <property type="term" value="C:plasma membrane"/>
    <property type="evidence" value="ECO:0000318"/>
    <property type="project" value="GO_Central"/>
</dbReference>
<protein>
    <submittedName>
        <fullName evidence="8">Protein NRT1/ PTR FAMILY 1.2-like</fullName>
    </submittedName>
</protein>
<dbReference type="SMR" id="A0A1S3Y8G6"/>
<comment type="similarity">
    <text evidence="6">Belongs to the major facilitator superfamily. Phosphate:H(+) symporter (TC 2.A.1.9) family.</text>
</comment>
<dbReference type="SUPFAM" id="SSF103473">
    <property type="entry name" value="MFS general substrate transporter"/>
    <property type="match status" value="1"/>
</dbReference>
<evidence type="ECO:0000256" key="3">
    <source>
        <dbReference type="ARBA" id="ARBA00022692"/>
    </source>
</evidence>
<proteinExistence type="inferred from homology"/>
<comment type="similarity">
    <text evidence="2">Belongs to the major facilitator superfamily. Proton-dependent oligopeptide transporter (POT/PTR) (TC 2.A.17) family.</text>
</comment>
<evidence type="ECO:0000313" key="8">
    <source>
        <dbReference type="RefSeq" id="XP_016448616.1"/>
    </source>
</evidence>
<evidence type="ECO:0000256" key="1">
    <source>
        <dbReference type="ARBA" id="ARBA00004141"/>
    </source>
</evidence>
<gene>
    <name evidence="8" type="primary">LOC107773714</name>
</gene>
<dbReference type="GO" id="GO:0022857">
    <property type="term" value="F:transmembrane transporter activity"/>
    <property type="evidence" value="ECO:0000318"/>
    <property type="project" value="GO_Central"/>
</dbReference>
<dbReference type="AlphaFoldDB" id="A0A1S3Y8G6"/>
<feature type="transmembrane region" description="Helical" evidence="7">
    <location>
        <begin position="159"/>
        <end position="181"/>
    </location>
</feature>
<feature type="transmembrane region" description="Helical" evidence="7">
    <location>
        <begin position="202"/>
        <end position="223"/>
    </location>
</feature>
<evidence type="ECO:0000256" key="2">
    <source>
        <dbReference type="ARBA" id="ARBA00005982"/>
    </source>
</evidence>
<dbReference type="GO" id="GO:0055085">
    <property type="term" value="P:transmembrane transport"/>
    <property type="evidence" value="ECO:0000318"/>
    <property type="project" value="GO_Central"/>
</dbReference>
<evidence type="ECO:0000256" key="7">
    <source>
        <dbReference type="SAM" id="Phobius"/>
    </source>
</evidence>
<evidence type="ECO:0000256" key="6">
    <source>
        <dbReference type="ARBA" id="ARBA00044504"/>
    </source>
</evidence>
<comment type="subcellular location">
    <subcellularLocation>
        <location evidence="1">Membrane</location>
        <topology evidence="1">Multi-pass membrane protein</topology>
    </subcellularLocation>
</comment>
<feature type="transmembrane region" description="Helical" evidence="7">
    <location>
        <begin position="119"/>
        <end position="139"/>
    </location>
</feature>
<dbReference type="PaxDb" id="4097-A0A1S3Y8G6"/>
<dbReference type="RefSeq" id="XP_016448616.1">
    <property type="nucleotide sequence ID" value="XM_016593130.1"/>
</dbReference>
<evidence type="ECO:0000256" key="4">
    <source>
        <dbReference type="ARBA" id="ARBA00022989"/>
    </source>
</evidence>
<feature type="transmembrane region" description="Helical" evidence="7">
    <location>
        <begin position="78"/>
        <end position="98"/>
    </location>
</feature>
<dbReference type="PANTHER" id="PTHR11654">
    <property type="entry name" value="OLIGOPEPTIDE TRANSPORTER-RELATED"/>
    <property type="match status" value="1"/>
</dbReference>
<dbReference type="OMA" id="HHETIND"/>
<feature type="transmembrane region" description="Helical" evidence="7">
    <location>
        <begin position="44"/>
        <end position="66"/>
    </location>
</feature>
<dbReference type="Gene3D" id="1.20.1250.20">
    <property type="entry name" value="MFS general substrate transporter like domains"/>
    <property type="match status" value="1"/>
</dbReference>
<dbReference type="OrthoDB" id="8904098at2759"/>
<sequence length="327" mass="37279">FLNKACIIKSPEDVKPNGVAVNPWNLCTIDQVEELKALIRIMPLWSTGIMISINLSQSSFPFLQALSMDRYLTKGIEIPAGSFEMFMMIALTIWILIYDRVLIPLASKIKGRQVRLRPIERIGIGIFISCMSMLVSGIVEHVRRRRAISQGLLNNPNRLVAMSAMWLIIQHSLNGIAKAFIAIGQTEFYYSELPKNMSSLASALFGLGSAVANLLASVIFSIVDKLTKGEGEESWISSNINKGHYENYYWLLAIMTAFNLVYFMSLLKRSTMHLFRNKQKTQLKREAEILTECMPIRPRKYKERKLNGTPIYSHIWTIDITKKDKRI</sequence>
<organism evidence="8">
    <name type="scientific">Nicotiana tabacum</name>
    <name type="common">Common tobacco</name>
    <dbReference type="NCBI Taxonomy" id="4097"/>
    <lineage>
        <taxon>Eukaryota</taxon>
        <taxon>Viridiplantae</taxon>
        <taxon>Streptophyta</taxon>
        <taxon>Embryophyta</taxon>
        <taxon>Tracheophyta</taxon>
        <taxon>Spermatophyta</taxon>
        <taxon>Magnoliopsida</taxon>
        <taxon>eudicotyledons</taxon>
        <taxon>Gunneridae</taxon>
        <taxon>Pentapetalae</taxon>
        <taxon>asterids</taxon>
        <taxon>lamiids</taxon>
        <taxon>Solanales</taxon>
        <taxon>Solanaceae</taxon>
        <taxon>Nicotianoideae</taxon>
        <taxon>Nicotianeae</taxon>
        <taxon>Nicotiana</taxon>
    </lineage>
</organism>
<keyword evidence="3 7" id="KW-0812">Transmembrane</keyword>
<dbReference type="Pfam" id="PF00854">
    <property type="entry name" value="PTR2"/>
    <property type="match status" value="1"/>
</dbReference>
<accession>A0A1S3Y8G6</accession>
<name>A0A1S3Y8G6_TOBAC</name>
<dbReference type="InterPro" id="IPR000109">
    <property type="entry name" value="POT_fam"/>
</dbReference>
<feature type="non-terminal residue" evidence="8">
    <location>
        <position position="1"/>
    </location>
</feature>
<dbReference type="KEGG" id="nta:107773714"/>
<evidence type="ECO:0000256" key="5">
    <source>
        <dbReference type="ARBA" id="ARBA00023136"/>
    </source>
</evidence>
<reference evidence="8" key="1">
    <citation type="submission" date="2025-08" db="UniProtKB">
        <authorList>
            <consortium name="RefSeq"/>
        </authorList>
    </citation>
    <scope>IDENTIFICATION</scope>
</reference>
<keyword evidence="4 7" id="KW-1133">Transmembrane helix</keyword>
<dbReference type="InterPro" id="IPR036259">
    <property type="entry name" value="MFS_trans_sf"/>
</dbReference>
<keyword evidence="5 7" id="KW-0472">Membrane</keyword>
<feature type="transmembrane region" description="Helical" evidence="7">
    <location>
        <begin position="248"/>
        <end position="267"/>
    </location>
</feature>